<dbReference type="EMBL" id="CADU01000305">
    <property type="protein sequence ID" value="CCA30059.1"/>
    <property type="molecule type" value="Genomic_DNA"/>
</dbReference>
<feature type="compositionally biased region" description="Basic and acidic residues" evidence="1">
    <location>
        <begin position="236"/>
        <end position="255"/>
    </location>
</feature>
<reference evidence="2" key="1">
    <citation type="submission" date="2011-03" db="EMBL/GenBank/DDBJ databases">
        <title>Comparative genomics and transcriptomics of Neospora caninum and Toxoplasma gondii.</title>
        <authorList>
            <person name="Reid A.J."/>
            <person name="Sohal A."/>
            <person name="Harris D."/>
            <person name="Quail M."/>
            <person name="Sanders M."/>
            <person name="Berriman M."/>
            <person name="Wastling J.M."/>
            <person name="Pain A."/>
        </authorList>
    </citation>
    <scope>NUCLEOTIDE SEQUENCE</scope>
    <source>
        <strain evidence="2">Liverpool</strain>
    </source>
</reference>
<feature type="compositionally biased region" description="Basic and acidic residues" evidence="1">
    <location>
        <begin position="305"/>
        <end position="314"/>
    </location>
</feature>
<evidence type="ECO:0000256" key="1">
    <source>
        <dbReference type="SAM" id="MobiDB-lite"/>
    </source>
</evidence>
<dbReference type="VEuPathDB" id="ToxoDB:NCLIV_069540"/>
<dbReference type="GO" id="GO:0016593">
    <property type="term" value="C:Cdc73/Paf1 complex"/>
    <property type="evidence" value="ECO:0007669"/>
    <property type="project" value="InterPro"/>
</dbReference>
<accession>F0JB31</accession>
<reference evidence="3" key="3">
    <citation type="journal article" date="2015" name="PLoS ONE">
        <title>Comprehensive Evaluation of Toxoplasma gondii VEG and Neospora caninum LIV Genomes with Tachyzoite Stage Transcriptome and Proteome Defines Novel Transcript Features.</title>
        <authorList>
            <person name="Ramaprasad A."/>
            <person name="Mourier T."/>
            <person name="Naeem R."/>
            <person name="Malas T.B."/>
            <person name="Moussa E."/>
            <person name="Panigrahi A."/>
            <person name="Vermont S.J."/>
            <person name="Otto T.D."/>
            <person name="Wastling J."/>
            <person name="Pain A."/>
        </authorList>
    </citation>
    <scope>NUCLEOTIDE SEQUENCE</scope>
    <source>
        <strain evidence="3">Liverpool</strain>
    </source>
</reference>
<feature type="region of interest" description="Disordered" evidence="1">
    <location>
        <begin position="302"/>
        <end position="321"/>
    </location>
</feature>
<feature type="region of interest" description="Disordered" evidence="1">
    <location>
        <begin position="157"/>
        <end position="195"/>
    </location>
</feature>
<feature type="region of interest" description="Disordered" evidence="1">
    <location>
        <begin position="453"/>
        <end position="604"/>
    </location>
</feature>
<dbReference type="InterPro" id="IPR007133">
    <property type="entry name" value="RNA_pol_II-assoc_Paf1"/>
</dbReference>
<dbReference type="EMBL" id="LN714488">
    <property type="protein sequence ID" value="CEL71297.1"/>
    <property type="molecule type" value="Genomic_DNA"/>
</dbReference>
<name>F0JB31_NEOCL</name>
<evidence type="ECO:0008006" key="4">
    <source>
        <dbReference type="Google" id="ProtNLM"/>
    </source>
</evidence>
<dbReference type="Pfam" id="PF03985">
    <property type="entry name" value="Paf1"/>
    <property type="match status" value="1"/>
</dbReference>
<feature type="compositionally biased region" description="Polar residues" evidence="1">
    <location>
        <begin position="82"/>
        <end position="111"/>
    </location>
</feature>
<protein>
    <recommendedName>
        <fullName evidence="4">RNA polymerase II associated Paf1 complex component PAF1</fullName>
    </recommendedName>
</protein>
<gene>
    <name evidence="3" type="ORF">BN1204_069540</name>
    <name evidence="2" type="ORF">NCLIV_069540</name>
</gene>
<proteinExistence type="predicted"/>
<reference evidence="2" key="2">
    <citation type="submission" date="2011-03" db="EMBL/GenBank/DDBJ databases">
        <authorList>
            <person name="Aslett M."/>
        </authorList>
    </citation>
    <scope>NUCLEOTIDE SEQUENCE</scope>
    <source>
        <strain evidence="2">Liverpool</strain>
    </source>
</reference>
<dbReference type="AlphaFoldDB" id="F0JB31"/>
<dbReference type="GO" id="GO:0006368">
    <property type="term" value="P:transcription elongation by RNA polymerase II"/>
    <property type="evidence" value="ECO:0007669"/>
    <property type="project" value="InterPro"/>
</dbReference>
<feature type="compositionally biased region" description="Basic and acidic residues" evidence="1">
    <location>
        <begin position="510"/>
        <end position="533"/>
    </location>
</feature>
<feature type="region of interest" description="Disordered" evidence="1">
    <location>
        <begin position="229"/>
        <end position="255"/>
    </location>
</feature>
<feature type="compositionally biased region" description="Polar residues" evidence="1">
    <location>
        <begin position="1"/>
        <end position="19"/>
    </location>
</feature>
<feature type="compositionally biased region" description="Low complexity" evidence="1">
    <location>
        <begin position="571"/>
        <end position="585"/>
    </location>
</feature>
<sequence>MRQAVRTPSQANGESSGQDRSSRRAFSGLPSRNYRPTGSLAYLQAKSLYLYTPSFQVPLPRVPLAPKLCAYPFNRDAICGQPSQDPAASQTEKNHTNLHLTRNQTSSSTPFSEGLGEETGANVFDVAASLQLLQEFDVAGILPNLINPKGYPNLLALPPPLPAGGQGTPGVRTAGHSGSRPSSAGGSQSPSTSVSFQHLPAEDLAIVANVLPELALQRVQNALLNKRDGEEGNALKGEKRKPQEERGASPRVDKEGDFDAAAGVYRHPTQPHLRPKRIFTVVPDRRLCGNDYLPVGIDLPADEAEGAHPERDASRGCPDGSEAFAAELTSSLSEHAGRDMPPAVLVVSEATGTSVSYAYYTRLPEGAEKSGLQFKREENEAASDAETVHAKYRFARFYSSHMLTKNAAAPAENSFLLIIPNASPASPTKQSSLPREEFAYVVPLHSQRRILVKAGGSARRPRLSVLARAPTKEEEENTEARREAACGRAPGKKRGGDFSGDEEAFASEASLHEGEASGREDGSDDARAESESGRKRRRQSPPEASGHEGEDADTGSDALFANDEEEEKDVSSSSASSSSESSSSGSEDEGEDDSSDSSNEEDEE</sequence>
<feature type="compositionally biased region" description="Low complexity" evidence="1">
    <location>
        <begin position="175"/>
        <end position="195"/>
    </location>
</feature>
<feature type="region of interest" description="Disordered" evidence="1">
    <location>
        <begin position="82"/>
        <end position="116"/>
    </location>
</feature>
<evidence type="ECO:0000313" key="3">
    <source>
        <dbReference type="EMBL" id="CEL71297.1"/>
    </source>
</evidence>
<evidence type="ECO:0000313" key="2">
    <source>
        <dbReference type="EMBL" id="CCA30059.1"/>
    </source>
</evidence>
<organism>
    <name type="scientific">Neospora caninum (strain Liverpool)</name>
    <dbReference type="NCBI Taxonomy" id="572307"/>
    <lineage>
        <taxon>Eukaryota</taxon>
        <taxon>Sar</taxon>
        <taxon>Alveolata</taxon>
        <taxon>Apicomplexa</taxon>
        <taxon>Conoidasida</taxon>
        <taxon>Coccidia</taxon>
        <taxon>Eucoccidiorida</taxon>
        <taxon>Eimeriorina</taxon>
        <taxon>Sarcocystidae</taxon>
        <taxon>Neospora</taxon>
    </lineage>
</organism>
<feature type="compositionally biased region" description="Acidic residues" evidence="1">
    <location>
        <begin position="586"/>
        <end position="604"/>
    </location>
</feature>
<feature type="region of interest" description="Disordered" evidence="1">
    <location>
        <begin position="1"/>
        <end position="31"/>
    </location>
</feature>